<keyword evidence="7" id="KW-0687">Ribonucleoprotein</keyword>
<dbReference type="PANTHER" id="PTHR13243">
    <property type="entry name" value="HSPC111 PROTEIN-RELATED"/>
    <property type="match status" value="1"/>
</dbReference>
<evidence type="ECO:0000256" key="6">
    <source>
        <dbReference type="ARBA" id="ARBA00023242"/>
    </source>
</evidence>
<organism evidence="9 10">
    <name type="scientific">Cyphellophora attinorum</name>
    <dbReference type="NCBI Taxonomy" id="1664694"/>
    <lineage>
        <taxon>Eukaryota</taxon>
        <taxon>Fungi</taxon>
        <taxon>Dikarya</taxon>
        <taxon>Ascomycota</taxon>
        <taxon>Pezizomycotina</taxon>
        <taxon>Eurotiomycetes</taxon>
        <taxon>Chaetothyriomycetidae</taxon>
        <taxon>Chaetothyriales</taxon>
        <taxon>Cyphellophoraceae</taxon>
        <taxon>Cyphellophora</taxon>
    </lineage>
</organism>
<dbReference type="PANTHER" id="PTHR13243:SF1">
    <property type="entry name" value="NUCLEOLAR PROTEIN 16"/>
    <property type="match status" value="1"/>
</dbReference>
<feature type="compositionally biased region" description="Polar residues" evidence="8">
    <location>
        <begin position="78"/>
        <end position="89"/>
    </location>
</feature>
<comment type="subcellular location">
    <subcellularLocation>
        <location evidence="2">Nucleus</location>
        <location evidence="2">Nucleolus</location>
    </subcellularLocation>
</comment>
<comment type="caution">
    <text evidence="9">The sequence shown here is derived from an EMBL/GenBank/DDBJ whole genome shotgun (WGS) entry which is preliminary data.</text>
</comment>
<dbReference type="RefSeq" id="XP_018000787.1">
    <property type="nucleotide sequence ID" value="XM_018139555.1"/>
</dbReference>
<gene>
    <name evidence="9" type="ORF">AB675_10764</name>
</gene>
<dbReference type="Pfam" id="PF09420">
    <property type="entry name" value="Nop16"/>
    <property type="match status" value="1"/>
</dbReference>
<dbReference type="EMBL" id="LFJN01000011">
    <property type="protein sequence ID" value="KPI40824.1"/>
    <property type="molecule type" value="Genomic_DNA"/>
</dbReference>
<dbReference type="Proteomes" id="UP000038010">
    <property type="component" value="Unassembled WGS sequence"/>
</dbReference>
<feature type="compositionally biased region" description="Basic residues" evidence="8">
    <location>
        <begin position="222"/>
        <end position="233"/>
    </location>
</feature>
<evidence type="ECO:0000256" key="8">
    <source>
        <dbReference type="SAM" id="MobiDB-lite"/>
    </source>
</evidence>
<comment type="similarity">
    <text evidence="3">Belongs to the NOP16 family.</text>
</comment>
<evidence type="ECO:0000256" key="5">
    <source>
        <dbReference type="ARBA" id="ARBA00015522"/>
    </source>
</evidence>
<sequence>MGRELQKKKNRSGITKSRPKLSNSKRTKTGRRKVDFGNNEILSRNWNRKQTLSQNYARLGLSSKLVAPSGGVERHSRTSAPSSTVNANDSLTIKSARPAKKLIPTEVHVERDAAGNILRVVNGQADDDEDMEEENPLNDPLNDLEARPPPEVKASTAIVEALEAEAAEEEARLAAKKQPRKQSTREEEWISRLVEKYGDDYAKMTRDRKLNPMQQSEGDLKRRVRRWREKNGR</sequence>
<dbReference type="GO" id="GO:0042273">
    <property type="term" value="P:ribosomal large subunit biogenesis"/>
    <property type="evidence" value="ECO:0007669"/>
    <property type="project" value="TreeGrafter"/>
</dbReference>
<dbReference type="STRING" id="1664694.A0A0N1HAG0"/>
<dbReference type="AlphaFoldDB" id="A0A0N1HAG0"/>
<protein>
    <recommendedName>
        <fullName evidence="5">Nucleolar protein 16</fullName>
    </recommendedName>
</protein>
<evidence type="ECO:0000256" key="2">
    <source>
        <dbReference type="ARBA" id="ARBA00004604"/>
    </source>
</evidence>
<reference evidence="9 10" key="1">
    <citation type="submission" date="2015-06" db="EMBL/GenBank/DDBJ databases">
        <title>Draft genome of the ant-associated black yeast Phialophora attae CBS 131958.</title>
        <authorList>
            <person name="Moreno L.F."/>
            <person name="Stielow B.J."/>
            <person name="de Hoog S."/>
            <person name="Vicente V.A."/>
            <person name="Weiss V.A."/>
            <person name="de Vries M."/>
            <person name="Cruz L.M."/>
            <person name="Souza E.M."/>
        </authorList>
    </citation>
    <scope>NUCLEOTIDE SEQUENCE [LARGE SCALE GENOMIC DNA]</scope>
    <source>
        <strain evidence="9 10">CBS 131958</strain>
    </source>
</reference>
<feature type="compositionally biased region" description="Acidic residues" evidence="8">
    <location>
        <begin position="125"/>
        <end position="136"/>
    </location>
</feature>
<dbReference type="OrthoDB" id="285729at2759"/>
<comment type="function">
    <text evidence="1">Involved in the biogenesis of the 60S ribosomal subunit.</text>
</comment>
<dbReference type="GeneID" id="28731435"/>
<dbReference type="VEuPathDB" id="FungiDB:AB675_10764"/>
<comment type="subunit">
    <text evidence="4">Component of the pre-66S ribosomal particle.</text>
</comment>
<feature type="region of interest" description="Disordered" evidence="8">
    <location>
        <begin position="125"/>
        <end position="152"/>
    </location>
</feature>
<evidence type="ECO:0000256" key="3">
    <source>
        <dbReference type="ARBA" id="ARBA00008479"/>
    </source>
</evidence>
<evidence type="ECO:0000313" key="10">
    <source>
        <dbReference type="Proteomes" id="UP000038010"/>
    </source>
</evidence>
<feature type="region of interest" description="Disordered" evidence="8">
    <location>
        <begin position="167"/>
        <end position="188"/>
    </location>
</feature>
<dbReference type="GO" id="GO:1990904">
    <property type="term" value="C:ribonucleoprotein complex"/>
    <property type="evidence" value="ECO:0007669"/>
    <property type="project" value="UniProtKB-KW"/>
</dbReference>
<dbReference type="InterPro" id="IPR019002">
    <property type="entry name" value="Ribosome_biogenesis_Nop16"/>
</dbReference>
<accession>A0A0N1HAG0</accession>
<evidence type="ECO:0000313" key="9">
    <source>
        <dbReference type="EMBL" id="KPI40824.1"/>
    </source>
</evidence>
<feature type="region of interest" description="Disordered" evidence="8">
    <location>
        <begin position="66"/>
        <end position="89"/>
    </location>
</feature>
<evidence type="ECO:0000256" key="1">
    <source>
        <dbReference type="ARBA" id="ARBA00002889"/>
    </source>
</evidence>
<dbReference type="GO" id="GO:0005730">
    <property type="term" value="C:nucleolus"/>
    <property type="evidence" value="ECO:0007669"/>
    <property type="project" value="UniProtKB-SubCell"/>
</dbReference>
<keyword evidence="10" id="KW-1185">Reference proteome</keyword>
<keyword evidence="6" id="KW-0539">Nucleus</keyword>
<evidence type="ECO:0000256" key="7">
    <source>
        <dbReference type="ARBA" id="ARBA00023274"/>
    </source>
</evidence>
<evidence type="ECO:0000256" key="4">
    <source>
        <dbReference type="ARBA" id="ARBA00011187"/>
    </source>
</evidence>
<name>A0A0N1HAG0_9EURO</name>
<feature type="region of interest" description="Disordered" evidence="8">
    <location>
        <begin position="1"/>
        <end position="39"/>
    </location>
</feature>
<proteinExistence type="inferred from homology"/>
<feature type="compositionally biased region" description="Basic residues" evidence="8">
    <location>
        <begin position="8"/>
        <end position="31"/>
    </location>
</feature>
<feature type="region of interest" description="Disordered" evidence="8">
    <location>
        <begin position="207"/>
        <end position="233"/>
    </location>
</feature>